<keyword evidence="1" id="KW-0813">Transport</keyword>
<dbReference type="PANTHER" id="PTHR34581:SF2">
    <property type="entry name" value="PTS SYSTEM N,N'-DIACETYLCHITOBIOSE-SPECIFIC EIIB COMPONENT"/>
    <property type="match status" value="1"/>
</dbReference>
<dbReference type="InterPro" id="IPR036095">
    <property type="entry name" value="PTS_EIIB-like_sf"/>
</dbReference>
<keyword evidence="4" id="KW-0808">Transferase</keyword>
<organism evidence="9 10">
    <name type="scientific">Calorimonas adulescens</name>
    <dbReference type="NCBI Taxonomy" id="2606906"/>
    <lineage>
        <taxon>Bacteria</taxon>
        <taxon>Bacillati</taxon>
        <taxon>Bacillota</taxon>
        <taxon>Clostridia</taxon>
        <taxon>Thermoanaerobacterales</taxon>
        <taxon>Thermoanaerobacteraceae</taxon>
        <taxon>Calorimonas</taxon>
    </lineage>
</organism>
<evidence type="ECO:0000313" key="10">
    <source>
        <dbReference type="Proteomes" id="UP000322976"/>
    </source>
</evidence>
<dbReference type="SUPFAM" id="SSF52794">
    <property type="entry name" value="PTS system IIB component-like"/>
    <property type="match status" value="1"/>
</dbReference>
<dbReference type="CDD" id="cd05564">
    <property type="entry name" value="PTS_IIB_chitobiose_lichenan"/>
    <property type="match status" value="1"/>
</dbReference>
<evidence type="ECO:0000256" key="2">
    <source>
        <dbReference type="ARBA" id="ARBA00022553"/>
    </source>
</evidence>
<keyword evidence="10" id="KW-1185">Reference proteome</keyword>
<dbReference type="AlphaFoldDB" id="A0A5D8Q9T3"/>
<evidence type="ECO:0000259" key="8">
    <source>
        <dbReference type="PROSITE" id="PS51100"/>
    </source>
</evidence>
<evidence type="ECO:0000256" key="1">
    <source>
        <dbReference type="ARBA" id="ARBA00022448"/>
    </source>
</evidence>
<evidence type="ECO:0000256" key="7">
    <source>
        <dbReference type="PROSITE-ProRule" id="PRU00423"/>
    </source>
</evidence>
<dbReference type="InterPro" id="IPR013012">
    <property type="entry name" value="PTS_EIIB_3"/>
</dbReference>
<dbReference type="GO" id="GO:0008982">
    <property type="term" value="F:protein-N(PI)-phosphohistidine-sugar phosphotransferase activity"/>
    <property type="evidence" value="ECO:0007669"/>
    <property type="project" value="InterPro"/>
</dbReference>
<reference evidence="9 10" key="1">
    <citation type="submission" date="2019-08" db="EMBL/GenBank/DDBJ databases">
        <title>Calorimonas adulescens gen. nov., sp. nov., an anaerobic thermophilic bacterium from Sakhalin hot spring.</title>
        <authorList>
            <person name="Khomyakova M.A."/>
            <person name="Merkel A.Y."/>
            <person name="Novikov A."/>
            <person name="Bonch-Osmolovskaya E.A."/>
            <person name="Slobodkin A.I."/>
        </authorList>
    </citation>
    <scope>NUCLEOTIDE SEQUENCE [LARGE SCALE GENOMIC DNA]</scope>
    <source>
        <strain evidence="9 10">A05MB</strain>
    </source>
</reference>
<dbReference type="RefSeq" id="WP_149545801.1">
    <property type="nucleotide sequence ID" value="NZ_VTPS01000015.1"/>
</dbReference>
<dbReference type="InterPro" id="IPR003501">
    <property type="entry name" value="PTS_EIIB_2/3"/>
</dbReference>
<keyword evidence="2" id="KW-0597">Phosphoprotein</keyword>
<dbReference type="InterPro" id="IPR051819">
    <property type="entry name" value="PTS_sugar-specific_EIIB"/>
</dbReference>
<keyword evidence="5" id="KW-0598">Phosphotransferase system</keyword>
<keyword evidence="3 9" id="KW-0762">Sugar transport</keyword>
<proteinExistence type="predicted"/>
<gene>
    <name evidence="9" type="ORF">FWJ32_09925</name>
</gene>
<dbReference type="Gene3D" id="3.40.50.2300">
    <property type="match status" value="1"/>
</dbReference>
<evidence type="ECO:0000256" key="3">
    <source>
        <dbReference type="ARBA" id="ARBA00022597"/>
    </source>
</evidence>
<keyword evidence="6" id="KW-0418">Kinase</keyword>
<dbReference type="Pfam" id="PF02302">
    <property type="entry name" value="PTS_IIB"/>
    <property type="match status" value="1"/>
</dbReference>
<evidence type="ECO:0000313" key="9">
    <source>
        <dbReference type="EMBL" id="TZE81340.1"/>
    </source>
</evidence>
<dbReference type="Proteomes" id="UP000322976">
    <property type="component" value="Unassembled WGS sequence"/>
</dbReference>
<feature type="domain" description="PTS EIIB type-3" evidence="8">
    <location>
        <begin position="1"/>
        <end position="102"/>
    </location>
</feature>
<dbReference type="PANTHER" id="PTHR34581">
    <property type="entry name" value="PTS SYSTEM N,N'-DIACETYLCHITOBIOSE-SPECIFIC EIIB COMPONENT"/>
    <property type="match status" value="1"/>
</dbReference>
<sequence>MKKITLICAAGMSTSLMVTKMKEAAKKLGMEVEIRATSESKFKQYENDTDILLLGPQVGFLLNKYKQTYEPKGIKVEVIDSIDYGMMNGEKVLKNALGIQSM</sequence>
<evidence type="ECO:0000256" key="5">
    <source>
        <dbReference type="ARBA" id="ARBA00022683"/>
    </source>
</evidence>
<feature type="modified residue" description="Phosphocysteine; by EIIA" evidence="7">
    <location>
        <position position="8"/>
    </location>
</feature>
<dbReference type="EMBL" id="VTPS01000015">
    <property type="protein sequence ID" value="TZE81340.1"/>
    <property type="molecule type" value="Genomic_DNA"/>
</dbReference>
<comment type="caution">
    <text evidence="9">The sequence shown here is derived from an EMBL/GenBank/DDBJ whole genome shotgun (WGS) entry which is preliminary data.</text>
</comment>
<dbReference type="PROSITE" id="PS51100">
    <property type="entry name" value="PTS_EIIB_TYPE_3"/>
    <property type="match status" value="1"/>
</dbReference>
<accession>A0A5D8Q9T3</accession>
<dbReference type="GO" id="GO:0016301">
    <property type="term" value="F:kinase activity"/>
    <property type="evidence" value="ECO:0007669"/>
    <property type="project" value="UniProtKB-KW"/>
</dbReference>
<evidence type="ECO:0000256" key="4">
    <source>
        <dbReference type="ARBA" id="ARBA00022679"/>
    </source>
</evidence>
<protein>
    <submittedName>
        <fullName evidence="9">PTS sugar transporter subunit IIB</fullName>
    </submittedName>
</protein>
<name>A0A5D8Q9T3_9THEO</name>
<dbReference type="GO" id="GO:0009401">
    <property type="term" value="P:phosphoenolpyruvate-dependent sugar phosphotransferase system"/>
    <property type="evidence" value="ECO:0007669"/>
    <property type="project" value="UniProtKB-KW"/>
</dbReference>
<evidence type="ECO:0000256" key="6">
    <source>
        <dbReference type="ARBA" id="ARBA00022777"/>
    </source>
</evidence>